<keyword evidence="7" id="KW-0282">Flagellum</keyword>
<keyword evidence="5 6" id="KW-0472">Membrane</keyword>
<accession>A0ABU0XG95</accession>
<organism evidence="7 8">
    <name type="scientific">Microbacterium capsulatum</name>
    <dbReference type="NCBI Taxonomy" id="3041921"/>
    <lineage>
        <taxon>Bacteria</taxon>
        <taxon>Bacillati</taxon>
        <taxon>Actinomycetota</taxon>
        <taxon>Actinomycetes</taxon>
        <taxon>Micrococcales</taxon>
        <taxon>Microbacteriaceae</taxon>
        <taxon>Microbacterium</taxon>
    </lineage>
</organism>
<comment type="caution">
    <text evidence="7">The sequence shown here is derived from an EMBL/GenBank/DDBJ whole genome shotgun (WGS) entry which is preliminary data.</text>
</comment>
<evidence type="ECO:0000256" key="4">
    <source>
        <dbReference type="ARBA" id="ARBA00022989"/>
    </source>
</evidence>
<proteinExistence type="predicted"/>
<evidence type="ECO:0000256" key="1">
    <source>
        <dbReference type="ARBA" id="ARBA00004236"/>
    </source>
</evidence>
<evidence type="ECO:0000313" key="7">
    <source>
        <dbReference type="EMBL" id="MDQ4213210.1"/>
    </source>
</evidence>
<feature type="transmembrane region" description="Helical" evidence="6">
    <location>
        <begin position="6"/>
        <end position="24"/>
    </location>
</feature>
<protein>
    <submittedName>
        <fullName evidence="7">Flagellar biosynthetic protein FliO</fullName>
    </submittedName>
</protein>
<keyword evidence="7" id="KW-0969">Cilium</keyword>
<dbReference type="RefSeq" id="WP_308488145.1">
    <property type="nucleotide sequence ID" value="NZ_JAVFCB010000002.1"/>
</dbReference>
<sequence length="140" mass="14612">MDQIIVALRAIVALAAVLGLLLWLSRRLQKGQAAGAAPRTGPKPRRLGALLSAAVAPRERRQAERITVVARTGLGGKAQLVVAEFDGIRYVLGVTEQGVSVVDTHEAPADETAPVAALVADAPTEPGVLGERRARRQAAA</sequence>
<keyword evidence="7" id="KW-0966">Cell projection</keyword>
<comment type="subcellular location">
    <subcellularLocation>
        <location evidence="1">Cell membrane</location>
    </subcellularLocation>
</comment>
<name>A0ABU0XG95_9MICO</name>
<evidence type="ECO:0000256" key="6">
    <source>
        <dbReference type="SAM" id="Phobius"/>
    </source>
</evidence>
<dbReference type="Proteomes" id="UP001230289">
    <property type="component" value="Unassembled WGS sequence"/>
</dbReference>
<keyword evidence="8" id="KW-1185">Reference proteome</keyword>
<keyword evidence="2" id="KW-1003">Cell membrane</keyword>
<dbReference type="EMBL" id="JAVFCB010000002">
    <property type="protein sequence ID" value="MDQ4213210.1"/>
    <property type="molecule type" value="Genomic_DNA"/>
</dbReference>
<gene>
    <name evidence="7" type="ORF">RBR11_04715</name>
</gene>
<dbReference type="InterPro" id="IPR022781">
    <property type="entry name" value="Flagellar_biosynth_FliO"/>
</dbReference>
<evidence type="ECO:0000256" key="5">
    <source>
        <dbReference type="ARBA" id="ARBA00023136"/>
    </source>
</evidence>
<evidence type="ECO:0000313" key="8">
    <source>
        <dbReference type="Proteomes" id="UP001230289"/>
    </source>
</evidence>
<reference evidence="7 8" key="1">
    <citation type="submission" date="2023-08" db="EMBL/GenBank/DDBJ databases">
        <title>Microbacterium sp. nov., isolated from a waste landfill.</title>
        <authorList>
            <person name="Wen W."/>
        </authorList>
    </citation>
    <scope>NUCLEOTIDE SEQUENCE [LARGE SCALE GENOMIC DNA]</scope>
    <source>
        <strain evidence="7 8">ASV81</strain>
    </source>
</reference>
<dbReference type="Pfam" id="PF04347">
    <property type="entry name" value="FliO"/>
    <property type="match status" value="1"/>
</dbReference>
<keyword evidence="4 6" id="KW-1133">Transmembrane helix</keyword>
<evidence type="ECO:0000256" key="3">
    <source>
        <dbReference type="ARBA" id="ARBA00022692"/>
    </source>
</evidence>
<keyword evidence="3 6" id="KW-0812">Transmembrane</keyword>
<evidence type="ECO:0000256" key="2">
    <source>
        <dbReference type="ARBA" id="ARBA00022475"/>
    </source>
</evidence>